<dbReference type="AlphaFoldDB" id="A0A147DPF9"/>
<dbReference type="RefSeq" id="WP_058728598.1">
    <property type="nucleotide sequence ID" value="NZ_LDRB01000029.1"/>
</dbReference>
<dbReference type="InterPro" id="IPR014718">
    <property type="entry name" value="GH-type_carb-bd"/>
</dbReference>
<dbReference type="InterPro" id="IPR037480">
    <property type="entry name" value="YihR-like"/>
</dbReference>
<protein>
    <recommendedName>
        <fullName evidence="5">Aldose epimerase</fullName>
    </recommendedName>
</protein>
<gene>
    <name evidence="1" type="ORF">NS263_07190</name>
    <name evidence="2" type="ORF">NS359_11730</name>
</gene>
<dbReference type="Pfam" id="PF01263">
    <property type="entry name" value="Aldose_epim"/>
    <property type="match status" value="1"/>
</dbReference>
<dbReference type="GO" id="GO:0030246">
    <property type="term" value="F:carbohydrate binding"/>
    <property type="evidence" value="ECO:0007669"/>
    <property type="project" value="InterPro"/>
</dbReference>
<dbReference type="GO" id="GO:0016853">
    <property type="term" value="F:isomerase activity"/>
    <property type="evidence" value="ECO:0007669"/>
    <property type="project" value="InterPro"/>
</dbReference>
<keyword evidence="4" id="KW-1185">Reference proteome</keyword>
<dbReference type="Gene3D" id="2.70.98.10">
    <property type="match status" value="1"/>
</dbReference>
<dbReference type="CDD" id="cd09022">
    <property type="entry name" value="Aldose_epim_Ec_YihR"/>
    <property type="match status" value="1"/>
</dbReference>
<evidence type="ECO:0000313" key="3">
    <source>
        <dbReference type="Proteomes" id="UP000072763"/>
    </source>
</evidence>
<evidence type="ECO:0000313" key="2">
    <source>
        <dbReference type="EMBL" id="KTR51118.1"/>
    </source>
</evidence>
<dbReference type="GO" id="GO:0005975">
    <property type="term" value="P:carbohydrate metabolic process"/>
    <property type="evidence" value="ECO:0007669"/>
    <property type="project" value="InterPro"/>
</dbReference>
<reference evidence="3 4" key="1">
    <citation type="journal article" date="2016" name="Front. Microbiol.">
        <title>Genomic Resource of Rice Seed Associated Bacteria.</title>
        <authorList>
            <person name="Midha S."/>
            <person name="Bansal K."/>
            <person name="Sharma S."/>
            <person name="Kumar N."/>
            <person name="Patil P.P."/>
            <person name="Chaudhry V."/>
            <person name="Patil P.B."/>
        </authorList>
    </citation>
    <scope>NUCLEOTIDE SEQUENCE [LARGE SCALE GENOMIC DNA]</scope>
    <source>
        <strain evidence="1 4">NS263</strain>
        <strain evidence="2 3">NS359</strain>
    </source>
</reference>
<dbReference type="EMBL" id="LDRC01000060">
    <property type="protein sequence ID" value="KTR51118.1"/>
    <property type="molecule type" value="Genomic_DNA"/>
</dbReference>
<dbReference type="InterPro" id="IPR011013">
    <property type="entry name" value="Gal_mutarotase_sf_dom"/>
</dbReference>
<dbReference type="STRING" id="465820.NS263_07190"/>
<dbReference type="Proteomes" id="UP000072763">
    <property type="component" value="Unassembled WGS sequence"/>
</dbReference>
<organism evidence="2 3">
    <name type="scientific">Curtobacterium oceanosedimentum</name>
    <dbReference type="NCBI Taxonomy" id="465820"/>
    <lineage>
        <taxon>Bacteria</taxon>
        <taxon>Bacillati</taxon>
        <taxon>Actinomycetota</taxon>
        <taxon>Actinomycetes</taxon>
        <taxon>Micrococcales</taxon>
        <taxon>Microbacteriaceae</taxon>
        <taxon>Curtobacterium</taxon>
    </lineage>
</organism>
<name>A0A147DPF9_9MICO</name>
<dbReference type="PATRIC" id="fig|465820.3.peg.1346"/>
<dbReference type="EMBL" id="LDRB01000029">
    <property type="protein sequence ID" value="KTR40610.1"/>
    <property type="molecule type" value="Genomic_DNA"/>
</dbReference>
<dbReference type="OrthoDB" id="4739604at2"/>
<comment type="caution">
    <text evidence="2">The sequence shown here is derived from an EMBL/GenBank/DDBJ whole genome shotgun (WGS) entry which is preliminary data.</text>
</comment>
<proteinExistence type="predicted"/>
<dbReference type="Proteomes" id="UP000078335">
    <property type="component" value="Unassembled WGS sequence"/>
</dbReference>
<dbReference type="SUPFAM" id="SSF74650">
    <property type="entry name" value="Galactose mutarotase-like"/>
    <property type="match status" value="1"/>
</dbReference>
<evidence type="ECO:0000313" key="1">
    <source>
        <dbReference type="EMBL" id="KTR40610.1"/>
    </source>
</evidence>
<evidence type="ECO:0008006" key="5">
    <source>
        <dbReference type="Google" id="ProtNLM"/>
    </source>
</evidence>
<evidence type="ECO:0000313" key="4">
    <source>
        <dbReference type="Proteomes" id="UP000078335"/>
    </source>
</evidence>
<dbReference type="InterPro" id="IPR008183">
    <property type="entry name" value="Aldose_1/G6P_1-epimerase"/>
</dbReference>
<accession>A0A147DPF9</accession>
<sequence>MTAAAPTGAQYHLRHAGPDGVVEAVVTEVAAGIRELRVAGFDLTEPFPVTSLPPGADGIVLVPWPNRVAGAVWDLDGKRQQLDVSEPKYGNASHGLLRFSPYRVVDQTESSIEQQATVHPQHGWPFTLETRVHHELVDDGVRVTHTITNRSGVRAPFAVGAHPYLRAGDTPAEDLVVTLDAATAFTVDEHKIPDGTVPVEGTPYDLRSGQRAGDADLDTAYRDVAPDEHGVRRTTLHGPEGDGVELWQDESFPYVQVFTSREFPRGDGTGLAVAVEPMTAPANALNSGEGLRWLEPDETWTGTWGIRRVWS</sequence>